<evidence type="ECO:0000313" key="3">
    <source>
        <dbReference type="Proteomes" id="UP001454036"/>
    </source>
</evidence>
<evidence type="ECO:0000313" key="2">
    <source>
        <dbReference type="EMBL" id="GAA0166932.1"/>
    </source>
</evidence>
<keyword evidence="3" id="KW-1185">Reference proteome</keyword>
<gene>
    <name evidence="2" type="ORF">LIER_21979</name>
</gene>
<protein>
    <submittedName>
        <fullName evidence="2">Uncharacterized protein</fullName>
    </submittedName>
</protein>
<comment type="caution">
    <text evidence="2">The sequence shown here is derived from an EMBL/GenBank/DDBJ whole genome shotgun (WGS) entry which is preliminary data.</text>
</comment>
<name>A0AAV3QXV1_LITER</name>
<feature type="compositionally biased region" description="Polar residues" evidence="1">
    <location>
        <begin position="92"/>
        <end position="105"/>
    </location>
</feature>
<sequence length="105" mass="11622">MIELSMHIFKNFFVPSVCNWSQRVGSMNECPTILTPVTVHKISEIRVCKLHGLKPERGLPEADLLDKRSSMIVHCQRPSGEGGGPKLDQRAHSSSVSQNPNLCSP</sequence>
<dbReference type="AlphaFoldDB" id="A0AAV3QXV1"/>
<proteinExistence type="predicted"/>
<evidence type="ECO:0000256" key="1">
    <source>
        <dbReference type="SAM" id="MobiDB-lite"/>
    </source>
</evidence>
<reference evidence="2 3" key="1">
    <citation type="submission" date="2024-01" db="EMBL/GenBank/DDBJ databases">
        <title>The complete chloroplast genome sequence of Lithospermum erythrorhizon: insights into the phylogenetic relationship among Boraginaceae species and the maternal lineages of purple gromwells.</title>
        <authorList>
            <person name="Okada T."/>
            <person name="Watanabe K."/>
        </authorList>
    </citation>
    <scope>NUCLEOTIDE SEQUENCE [LARGE SCALE GENOMIC DNA]</scope>
</reference>
<accession>A0AAV3QXV1</accession>
<organism evidence="2 3">
    <name type="scientific">Lithospermum erythrorhizon</name>
    <name type="common">Purple gromwell</name>
    <name type="synonym">Lithospermum officinale var. erythrorhizon</name>
    <dbReference type="NCBI Taxonomy" id="34254"/>
    <lineage>
        <taxon>Eukaryota</taxon>
        <taxon>Viridiplantae</taxon>
        <taxon>Streptophyta</taxon>
        <taxon>Embryophyta</taxon>
        <taxon>Tracheophyta</taxon>
        <taxon>Spermatophyta</taxon>
        <taxon>Magnoliopsida</taxon>
        <taxon>eudicotyledons</taxon>
        <taxon>Gunneridae</taxon>
        <taxon>Pentapetalae</taxon>
        <taxon>asterids</taxon>
        <taxon>lamiids</taxon>
        <taxon>Boraginales</taxon>
        <taxon>Boraginaceae</taxon>
        <taxon>Boraginoideae</taxon>
        <taxon>Lithospermeae</taxon>
        <taxon>Lithospermum</taxon>
    </lineage>
</organism>
<dbReference type="Proteomes" id="UP001454036">
    <property type="component" value="Unassembled WGS sequence"/>
</dbReference>
<feature type="region of interest" description="Disordered" evidence="1">
    <location>
        <begin position="75"/>
        <end position="105"/>
    </location>
</feature>
<dbReference type="EMBL" id="BAABME010005905">
    <property type="protein sequence ID" value="GAA0166932.1"/>
    <property type="molecule type" value="Genomic_DNA"/>
</dbReference>